<accession>A0A9P6GNA1</accession>
<dbReference type="EMBL" id="WJXW01000003">
    <property type="protein sequence ID" value="KAF9738208.1"/>
    <property type="molecule type" value="Genomic_DNA"/>
</dbReference>
<dbReference type="AlphaFoldDB" id="A0A9P6GNA1"/>
<proteinExistence type="predicted"/>
<name>A0A9P6GNA1_9PLEO</name>
<reference evidence="1" key="1">
    <citation type="journal article" date="2020" name="Mol. Plant Microbe Interact.">
        <title>Genome Sequence of the Biocontrol Agent Coniothyrium minitans strain Conio (IMI 134523).</title>
        <authorList>
            <person name="Patel D."/>
            <person name="Shittu T.A."/>
            <person name="Baroncelli R."/>
            <person name="Muthumeenakshi S."/>
            <person name="Osborne T.H."/>
            <person name="Janganan T.K."/>
            <person name="Sreenivasaprasad S."/>
        </authorList>
    </citation>
    <scope>NUCLEOTIDE SEQUENCE</scope>
    <source>
        <strain evidence="1">Conio</strain>
    </source>
</reference>
<comment type="caution">
    <text evidence="1">The sequence shown here is derived from an EMBL/GenBank/DDBJ whole genome shotgun (WGS) entry which is preliminary data.</text>
</comment>
<evidence type="ECO:0000313" key="1">
    <source>
        <dbReference type="EMBL" id="KAF9738208.1"/>
    </source>
</evidence>
<organism evidence="1 2">
    <name type="scientific">Paraphaeosphaeria minitans</name>
    <dbReference type="NCBI Taxonomy" id="565426"/>
    <lineage>
        <taxon>Eukaryota</taxon>
        <taxon>Fungi</taxon>
        <taxon>Dikarya</taxon>
        <taxon>Ascomycota</taxon>
        <taxon>Pezizomycotina</taxon>
        <taxon>Dothideomycetes</taxon>
        <taxon>Pleosporomycetidae</taxon>
        <taxon>Pleosporales</taxon>
        <taxon>Massarineae</taxon>
        <taxon>Didymosphaeriaceae</taxon>
        <taxon>Paraphaeosphaeria</taxon>
    </lineage>
</organism>
<sequence length="347" mass="38343">MLNRVTYILDTLCLAPPKLKPNRDLTITGNKPPASGSGMMGLATKNMTGVAVRMACIVCVSGYGRAWDGAAPRDKTSRLSVLQPYWKLCQQLWSGLLERGAWPEDGEVLSKCMLQSDLFRSSAKRKTAFLCQVGHVAERVFNFAREQDLPNASLEDCSQATMGPAWSSAQRAQNRATELVTREAQVFLAYAVSDGLMDEKERGRCQQQEAAAYRTGSITSTFLDHPQRPSLFLGRESIARRIGNLRAAEADRGHLSMSRSRQSAACPTAHEPGNHLASERWANDEVLCKARPWTVRRASCHSETMQKATGVEWASRKRRVHRERRGEVTPDLPRVWIASGTASAVGA</sequence>
<gene>
    <name evidence="1" type="ORF">PMIN01_03491</name>
</gene>
<protein>
    <submittedName>
        <fullName evidence="1">Uncharacterized protein</fullName>
    </submittedName>
</protein>
<dbReference type="OrthoDB" id="10671077at2759"/>
<dbReference type="Proteomes" id="UP000756921">
    <property type="component" value="Unassembled WGS sequence"/>
</dbReference>
<evidence type="ECO:0000313" key="2">
    <source>
        <dbReference type="Proteomes" id="UP000756921"/>
    </source>
</evidence>
<keyword evidence="2" id="KW-1185">Reference proteome</keyword>